<protein>
    <submittedName>
        <fullName evidence="1">Uncharacterized protein</fullName>
    </submittedName>
</protein>
<sequence>MKVTTALQQPIPLSPSHTHATSTMPILGLTEQGPTQPAHFSLESIIRPNILALVPYRSARDDYDQGILLDANENALGPCLPAIHELALQRAHVGVEDMPSVEEEKVARAFNKDQENGDAAAGTSDPLVDMSKEELATLNRYPSPTHDPLKSRIATLRGVPNPNWVFLGVGSDEVIDLLFRVSCVPGKDVVITTPPTYGMYEVTANVNDVGVVKVPLVTEGGKFEVDMPAMEKAFAAYPDAKLLFLCSPGNPTGTLIPLSTIRAIATNPAYKGIVVVDEAYIDFAPEGTSAVQLVNEFANVCVMQTLSKGFGLAGIRLGFALAPPPLVQIMTNTKAPYNISKPTATLALSSVSPRGISILHENITTLNECRTQLINALQGVPGIGDILGGNDANFVLVQVLDKPREQGGRPSNPRAVAAYKQMAEKMGLVVRFRGNENGCEGCLRITVGSAEECEAVVERLKKML</sequence>
<proteinExistence type="predicted"/>
<gene>
    <name evidence="1" type="ORF">QFC24_007075</name>
</gene>
<reference evidence="1" key="1">
    <citation type="submission" date="2023-04" db="EMBL/GenBank/DDBJ databases">
        <title>Draft Genome sequencing of Naganishia species isolated from polar environments using Oxford Nanopore Technology.</title>
        <authorList>
            <person name="Leo P."/>
            <person name="Venkateswaran K."/>
        </authorList>
    </citation>
    <scope>NUCLEOTIDE SEQUENCE</scope>
    <source>
        <strain evidence="1">DBVPG 5303</strain>
    </source>
</reference>
<keyword evidence="2" id="KW-1185">Reference proteome</keyword>
<evidence type="ECO:0000313" key="2">
    <source>
        <dbReference type="Proteomes" id="UP001234202"/>
    </source>
</evidence>
<organism evidence="1 2">
    <name type="scientific">Naganishia onofrii</name>
    <dbReference type="NCBI Taxonomy" id="1851511"/>
    <lineage>
        <taxon>Eukaryota</taxon>
        <taxon>Fungi</taxon>
        <taxon>Dikarya</taxon>
        <taxon>Basidiomycota</taxon>
        <taxon>Agaricomycotina</taxon>
        <taxon>Tremellomycetes</taxon>
        <taxon>Filobasidiales</taxon>
        <taxon>Filobasidiaceae</taxon>
        <taxon>Naganishia</taxon>
    </lineage>
</organism>
<dbReference type="EMBL" id="JASBWV010000048">
    <property type="protein sequence ID" value="KAJ9115164.1"/>
    <property type="molecule type" value="Genomic_DNA"/>
</dbReference>
<accession>A0ACC2WTS2</accession>
<evidence type="ECO:0000313" key="1">
    <source>
        <dbReference type="EMBL" id="KAJ9115164.1"/>
    </source>
</evidence>
<name>A0ACC2WTS2_9TREE</name>
<dbReference type="Proteomes" id="UP001234202">
    <property type="component" value="Unassembled WGS sequence"/>
</dbReference>
<comment type="caution">
    <text evidence="1">The sequence shown here is derived from an EMBL/GenBank/DDBJ whole genome shotgun (WGS) entry which is preliminary data.</text>
</comment>